<dbReference type="OrthoDB" id="5297010at2"/>
<name>A0A150WQ70_BDEBC</name>
<protein>
    <submittedName>
        <fullName evidence="3">Uncharacterized protein</fullName>
    </submittedName>
</protein>
<keyword evidence="4" id="KW-1185">Reference proteome</keyword>
<evidence type="ECO:0000313" key="4">
    <source>
        <dbReference type="Proteomes" id="UP000075320"/>
    </source>
</evidence>
<feature type="region of interest" description="Disordered" evidence="1">
    <location>
        <begin position="75"/>
        <end position="159"/>
    </location>
</feature>
<evidence type="ECO:0000313" key="3">
    <source>
        <dbReference type="EMBL" id="KYG66641.1"/>
    </source>
</evidence>
<feature type="compositionally biased region" description="Polar residues" evidence="1">
    <location>
        <begin position="114"/>
        <end position="131"/>
    </location>
</feature>
<feature type="transmembrane region" description="Helical" evidence="2">
    <location>
        <begin position="253"/>
        <end position="275"/>
    </location>
</feature>
<comment type="caution">
    <text evidence="3">The sequence shown here is derived from an EMBL/GenBank/DDBJ whole genome shotgun (WGS) entry which is preliminary data.</text>
</comment>
<sequence length="283" mass="30003">MPSAVKKSPLLSRPGNVRGQAVIEYTLIMLVTVAILMALSQVLFKPFGEFISNYMGKYTACLLEYGELPTLGTTAGSQVEDDSECNKRFEGGTITAGRPPRSDGQGSSSSGSRTKTNNNRGSTASEKSSYAGSSSRGGSSNININRRPSSGVESSSRKSGKVVEIALENGGAGGFFGNKNGNSYAISQRKTSSIAITGLTEAEKKELEKKAEGTAGMTVASESVRREKKKIGIKPPPKPIIQEEDKPFTIGNFIRYLFIAALVIALVIFIGGQALQMSKSGEK</sequence>
<evidence type="ECO:0000256" key="2">
    <source>
        <dbReference type="SAM" id="Phobius"/>
    </source>
</evidence>
<keyword evidence="2" id="KW-0812">Transmembrane</keyword>
<keyword evidence="2" id="KW-0472">Membrane</keyword>
<dbReference type="Proteomes" id="UP000075320">
    <property type="component" value="Unassembled WGS sequence"/>
</dbReference>
<feature type="transmembrane region" description="Helical" evidence="2">
    <location>
        <begin position="21"/>
        <end position="44"/>
    </location>
</feature>
<dbReference type="EMBL" id="LUKE01000001">
    <property type="protein sequence ID" value="KYG66641.1"/>
    <property type="molecule type" value="Genomic_DNA"/>
</dbReference>
<accession>A0A150WQ70</accession>
<reference evidence="3 4" key="1">
    <citation type="submission" date="2016-03" db="EMBL/GenBank/DDBJ databases">
        <authorList>
            <person name="Ploux O."/>
        </authorList>
    </citation>
    <scope>NUCLEOTIDE SEQUENCE [LARGE SCALE GENOMIC DNA]</scope>
    <source>
        <strain evidence="3 4">R0</strain>
    </source>
</reference>
<organism evidence="3 4">
    <name type="scientific">Bdellovibrio bacteriovorus</name>
    <dbReference type="NCBI Taxonomy" id="959"/>
    <lineage>
        <taxon>Bacteria</taxon>
        <taxon>Pseudomonadati</taxon>
        <taxon>Bdellovibrionota</taxon>
        <taxon>Bdellovibrionia</taxon>
        <taxon>Bdellovibrionales</taxon>
        <taxon>Pseudobdellovibrionaceae</taxon>
        <taxon>Bdellovibrio</taxon>
    </lineage>
</organism>
<feature type="compositionally biased region" description="Low complexity" evidence="1">
    <location>
        <begin position="132"/>
        <end position="154"/>
    </location>
</feature>
<evidence type="ECO:0000256" key="1">
    <source>
        <dbReference type="SAM" id="MobiDB-lite"/>
    </source>
</evidence>
<proteinExistence type="predicted"/>
<feature type="compositionally biased region" description="Low complexity" evidence="1">
    <location>
        <begin position="97"/>
        <end position="113"/>
    </location>
</feature>
<dbReference type="AlphaFoldDB" id="A0A150WQ70"/>
<keyword evidence="2" id="KW-1133">Transmembrane helix</keyword>
<gene>
    <name evidence="3" type="ORF">AZI86_06240</name>
</gene>